<evidence type="ECO:0000259" key="15">
    <source>
        <dbReference type="Pfam" id="PF18913"/>
    </source>
</evidence>
<proteinExistence type="inferred from homology"/>
<dbReference type="Gene3D" id="3.40.190.80">
    <property type="match status" value="1"/>
</dbReference>
<comment type="subunit">
    <text evidence="12">Homotetramer.</text>
</comment>
<feature type="binding site" evidence="12">
    <location>
        <begin position="118"/>
        <end position="121"/>
    </location>
    <ligand>
        <name>substrate</name>
    </ligand>
</feature>
<dbReference type="GO" id="GO:0030388">
    <property type="term" value="P:fructose 1,6-bisphosphate metabolic process"/>
    <property type="evidence" value="ECO:0007669"/>
    <property type="project" value="TreeGrafter"/>
</dbReference>
<comment type="caution">
    <text evidence="12">Lacks conserved residue(s) required for the propagation of feature annotation.</text>
</comment>
<dbReference type="GO" id="GO:0005986">
    <property type="term" value="P:sucrose biosynthetic process"/>
    <property type="evidence" value="ECO:0007669"/>
    <property type="project" value="TreeGrafter"/>
</dbReference>
<evidence type="ECO:0000313" key="17">
    <source>
        <dbReference type="Proteomes" id="UP000540989"/>
    </source>
</evidence>
<feature type="binding site" evidence="12">
    <location>
        <position position="208"/>
    </location>
    <ligand>
        <name>substrate</name>
    </ligand>
</feature>
<evidence type="ECO:0000256" key="6">
    <source>
        <dbReference type="ARBA" id="ARBA00022723"/>
    </source>
</evidence>
<feature type="domain" description="Fructose-1-6-bisphosphatase class 1 C-terminal" evidence="15">
    <location>
        <begin position="198"/>
        <end position="325"/>
    </location>
</feature>
<evidence type="ECO:0000256" key="10">
    <source>
        <dbReference type="ARBA" id="ARBA00072069"/>
    </source>
</evidence>
<organism evidence="16 17">
    <name type="scientific">Granulicella aggregans</name>
    <dbReference type="NCBI Taxonomy" id="474949"/>
    <lineage>
        <taxon>Bacteria</taxon>
        <taxon>Pseudomonadati</taxon>
        <taxon>Acidobacteriota</taxon>
        <taxon>Terriglobia</taxon>
        <taxon>Terriglobales</taxon>
        <taxon>Acidobacteriaceae</taxon>
        <taxon>Granulicella</taxon>
    </lineage>
</organism>
<keyword evidence="6 12" id="KW-0479">Metal-binding</keyword>
<evidence type="ECO:0000256" key="11">
    <source>
        <dbReference type="ARBA" id="ARBA00081210"/>
    </source>
</evidence>
<accession>A0A7W7ZH90</accession>
<dbReference type="FunFam" id="3.30.540.10:FF:000002">
    <property type="entry name" value="Fructose-1,6-bisphosphatase class 1"/>
    <property type="match status" value="1"/>
</dbReference>
<dbReference type="RefSeq" id="WP_184221216.1">
    <property type="nucleotide sequence ID" value="NZ_JACHIP010000006.1"/>
</dbReference>
<dbReference type="InterPro" id="IPR020548">
    <property type="entry name" value="Fructose_bisphosphatase_AS"/>
</dbReference>
<name>A0A7W7ZH90_9BACT</name>
<gene>
    <name evidence="12" type="primary">fbp</name>
    <name evidence="16" type="ORF">HDF16_004305</name>
</gene>
<feature type="domain" description="Fructose-1-6-bisphosphatase class I N-terminal" evidence="14">
    <location>
        <begin position="4"/>
        <end position="194"/>
    </location>
</feature>
<dbReference type="Pfam" id="PF18913">
    <property type="entry name" value="FBPase_C"/>
    <property type="match status" value="1"/>
</dbReference>
<feature type="binding site" evidence="12">
    <location>
        <position position="118"/>
    </location>
    <ligand>
        <name>Mg(2+)</name>
        <dbReference type="ChEBI" id="CHEBI:18420"/>
        <label>2</label>
    </ligand>
</feature>
<dbReference type="PROSITE" id="PS00124">
    <property type="entry name" value="FBPASE"/>
    <property type="match status" value="1"/>
</dbReference>
<dbReference type="Proteomes" id="UP000540989">
    <property type="component" value="Unassembled WGS sequence"/>
</dbReference>
<dbReference type="GO" id="GO:0042132">
    <property type="term" value="F:fructose 1,6-bisphosphate 1-phosphatase activity"/>
    <property type="evidence" value="ECO:0007669"/>
    <property type="project" value="UniProtKB-UniRule"/>
</dbReference>
<reference evidence="16 17" key="1">
    <citation type="submission" date="2020-08" db="EMBL/GenBank/DDBJ databases">
        <title>Genomic Encyclopedia of Type Strains, Phase IV (KMG-V): Genome sequencing to study the core and pangenomes of soil and plant-associated prokaryotes.</title>
        <authorList>
            <person name="Whitman W."/>
        </authorList>
    </citation>
    <scope>NUCLEOTIDE SEQUENCE [LARGE SCALE GENOMIC DNA]</scope>
    <source>
        <strain evidence="16 17">M8UP14</strain>
    </source>
</reference>
<evidence type="ECO:0000256" key="7">
    <source>
        <dbReference type="ARBA" id="ARBA00022801"/>
    </source>
</evidence>
<comment type="similarity">
    <text evidence="3 12 13">Belongs to the FBPase class 1 family.</text>
</comment>
<dbReference type="CDD" id="cd00354">
    <property type="entry name" value="FBPase"/>
    <property type="match status" value="1"/>
</dbReference>
<evidence type="ECO:0000256" key="12">
    <source>
        <dbReference type="HAMAP-Rule" id="MF_01855"/>
    </source>
</evidence>
<dbReference type="PIRSF" id="PIRSF000904">
    <property type="entry name" value="FBPtase_SBPase"/>
    <property type="match status" value="1"/>
</dbReference>
<evidence type="ECO:0000256" key="2">
    <source>
        <dbReference type="ARBA" id="ARBA00005215"/>
    </source>
</evidence>
<dbReference type="PANTHER" id="PTHR11556:SF35">
    <property type="entry name" value="SEDOHEPTULOSE-1,7-BISPHOSPHATASE, CHLOROPLASTIC"/>
    <property type="match status" value="1"/>
</dbReference>
<dbReference type="GO" id="GO:0005829">
    <property type="term" value="C:cytosol"/>
    <property type="evidence" value="ECO:0007669"/>
    <property type="project" value="TreeGrafter"/>
</dbReference>
<feature type="binding site" evidence="12">
    <location>
        <position position="90"/>
    </location>
    <ligand>
        <name>Mg(2+)</name>
        <dbReference type="ChEBI" id="CHEBI:18420"/>
        <label>1</label>
    </ligand>
</feature>
<dbReference type="GO" id="GO:0006094">
    <property type="term" value="P:gluconeogenesis"/>
    <property type="evidence" value="ECO:0007669"/>
    <property type="project" value="UniProtKB-UniRule"/>
</dbReference>
<dbReference type="GO" id="GO:0000287">
    <property type="term" value="F:magnesium ion binding"/>
    <property type="evidence" value="ECO:0007669"/>
    <property type="project" value="UniProtKB-UniRule"/>
</dbReference>
<feature type="binding site" evidence="12">
    <location>
        <position position="117"/>
    </location>
    <ligand>
        <name>Mg(2+)</name>
        <dbReference type="ChEBI" id="CHEBI:18420"/>
        <label>1</label>
    </ligand>
</feature>
<evidence type="ECO:0000259" key="14">
    <source>
        <dbReference type="Pfam" id="PF00316"/>
    </source>
</evidence>
<keyword evidence="9 12" id="KW-0119">Carbohydrate metabolism</keyword>
<evidence type="ECO:0000256" key="8">
    <source>
        <dbReference type="ARBA" id="ARBA00022842"/>
    </source>
</evidence>
<keyword evidence="7 12" id="KW-0378">Hydrolase</keyword>
<feature type="binding site" evidence="12">
    <location>
        <position position="269"/>
    </location>
    <ligand>
        <name>substrate</name>
    </ligand>
</feature>
<dbReference type="AlphaFoldDB" id="A0A7W7ZH90"/>
<sequence>MITTFQQHIQAQQQSISEASGTFSYLLAGITLATKMIQAKIRLAALDGAIGAYGQTNVQGEQQQKLDVYANEALLHCLGLKDSVAALVSEEDEEPVTFDRAQGGPNTGKYIIVFDPLDGSSNIDVNVNVGTIFSILRRRTEGDLNASILRPGHTQVAAGYVVYGPSTILVYTAGNGVHSFILDPAIGAFVLSEERMMMPEQGTYYSTNEANAATWPQAYRDYLDLLRSGGLGKEYSSRYIGSLVADFHRTLLKGGVFLYPPTLKQSKGKLRLLYEANPLAFIAEQAGGMAIGHGNRILDIEPEGIHQRTPFMVGSRREMEALAEVLAG</sequence>
<dbReference type="InterPro" id="IPR033391">
    <property type="entry name" value="FBPase_N"/>
</dbReference>
<evidence type="ECO:0000256" key="13">
    <source>
        <dbReference type="RuleBase" id="RU000508"/>
    </source>
</evidence>
<comment type="pathway">
    <text evidence="2">Carbohydrate biosynthesis; Calvin cycle.</text>
</comment>
<feature type="binding site" evidence="12">
    <location>
        <position position="115"/>
    </location>
    <ligand>
        <name>Mg(2+)</name>
        <dbReference type="ChEBI" id="CHEBI:18420"/>
        <label>2</label>
    </ligand>
</feature>
<dbReference type="InterPro" id="IPR028343">
    <property type="entry name" value="FBPtase"/>
</dbReference>
<evidence type="ECO:0000256" key="9">
    <source>
        <dbReference type="ARBA" id="ARBA00023277"/>
    </source>
</evidence>
<keyword evidence="5 12" id="KW-0963">Cytoplasm</keyword>
<dbReference type="Gene3D" id="3.30.540.10">
    <property type="entry name" value="Fructose-1,6-Bisphosphatase, subunit A, domain 1"/>
    <property type="match status" value="1"/>
</dbReference>
<dbReference type="SUPFAM" id="SSF56655">
    <property type="entry name" value="Carbohydrate phosphatase"/>
    <property type="match status" value="1"/>
</dbReference>
<feature type="binding site" evidence="12">
    <location>
        <position position="239"/>
    </location>
    <ligand>
        <name>substrate</name>
    </ligand>
</feature>
<evidence type="ECO:0000256" key="5">
    <source>
        <dbReference type="ARBA" id="ARBA00022490"/>
    </source>
</evidence>
<comment type="caution">
    <text evidence="16">The sequence shown here is derived from an EMBL/GenBank/DDBJ whole genome shotgun (WGS) entry which is preliminary data.</text>
</comment>
<feature type="binding site" evidence="12">
    <location>
        <position position="275"/>
    </location>
    <ligand>
        <name>Mg(2+)</name>
        <dbReference type="ChEBI" id="CHEBI:18420"/>
        <label>2</label>
    </ligand>
</feature>
<comment type="catalytic activity">
    <reaction evidence="1 12">
        <text>beta-D-fructose 1,6-bisphosphate + H2O = beta-D-fructose 6-phosphate + phosphate</text>
        <dbReference type="Rhea" id="RHEA:11064"/>
        <dbReference type="ChEBI" id="CHEBI:15377"/>
        <dbReference type="ChEBI" id="CHEBI:32966"/>
        <dbReference type="ChEBI" id="CHEBI:43474"/>
        <dbReference type="ChEBI" id="CHEBI:57634"/>
        <dbReference type="EC" id="3.1.3.11"/>
    </reaction>
</comment>
<dbReference type="EC" id="3.1.3.11" evidence="4 12"/>
<evidence type="ECO:0000256" key="1">
    <source>
        <dbReference type="ARBA" id="ARBA00001273"/>
    </source>
</evidence>
<keyword evidence="8 12" id="KW-0460">Magnesium</keyword>
<evidence type="ECO:0000256" key="4">
    <source>
        <dbReference type="ARBA" id="ARBA00013093"/>
    </source>
</evidence>
<dbReference type="NCBIfam" id="NF006778">
    <property type="entry name" value="PRK09293.1-1"/>
    <property type="match status" value="1"/>
</dbReference>
<dbReference type="PRINTS" id="PR00115">
    <property type="entry name" value="F16BPHPHTASE"/>
</dbReference>
<dbReference type="HAMAP" id="MF_01855">
    <property type="entry name" value="FBPase_class1"/>
    <property type="match status" value="1"/>
</dbReference>
<dbReference type="PIRSF" id="PIRSF500210">
    <property type="entry name" value="FBPtase"/>
    <property type="match status" value="1"/>
</dbReference>
<dbReference type="PANTHER" id="PTHR11556">
    <property type="entry name" value="FRUCTOSE-1,6-BISPHOSPHATASE-RELATED"/>
    <property type="match status" value="1"/>
</dbReference>
<comment type="cofactor">
    <cofactor evidence="12">
        <name>Mg(2+)</name>
        <dbReference type="ChEBI" id="CHEBI:18420"/>
    </cofactor>
    <text evidence="12">Binds 2 magnesium ions per subunit.</text>
</comment>
<dbReference type="EMBL" id="JACHIP010000006">
    <property type="protein sequence ID" value="MBB5059579.1"/>
    <property type="molecule type" value="Genomic_DNA"/>
</dbReference>
<dbReference type="GO" id="GO:0006002">
    <property type="term" value="P:fructose 6-phosphate metabolic process"/>
    <property type="evidence" value="ECO:0007669"/>
    <property type="project" value="TreeGrafter"/>
</dbReference>
<protein>
    <recommendedName>
        <fullName evidence="10 12">Fructose-1,6-bisphosphatase class 1</fullName>
        <shortName evidence="12">FBPase class 1</shortName>
        <ecNumber evidence="4 12">3.1.3.11</ecNumber>
    </recommendedName>
    <alternativeName>
        <fullName evidence="11 12">D-fructose-1,6-bisphosphate 1-phosphohydrolase class 1</fullName>
    </alternativeName>
</protein>
<dbReference type="InterPro" id="IPR000146">
    <property type="entry name" value="FBPase_class-1"/>
</dbReference>
<feature type="binding site" evidence="12">
    <location>
        <position position="115"/>
    </location>
    <ligand>
        <name>Mg(2+)</name>
        <dbReference type="ChEBI" id="CHEBI:18420"/>
        <label>1</label>
    </ligand>
</feature>
<dbReference type="Pfam" id="PF00316">
    <property type="entry name" value="FBPase"/>
    <property type="match status" value="1"/>
</dbReference>
<dbReference type="GO" id="GO:0006000">
    <property type="term" value="P:fructose metabolic process"/>
    <property type="evidence" value="ECO:0007669"/>
    <property type="project" value="TreeGrafter"/>
</dbReference>
<dbReference type="InterPro" id="IPR044015">
    <property type="entry name" value="FBPase_C_dom"/>
</dbReference>
<evidence type="ECO:0000313" key="16">
    <source>
        <dbReference type="EMBL" id="MBB5059579.1"/>
    </source>
</evidence>
<comment type="subcellular location">
    <subcellularLocation>
        <location evidence="12">Cytoplasm</location>
    </subcellularLocation>
</comment>
<evidence type="ECO:0000256" key="3">
    <source>
        <dbReference type="ARBA" id="ARBA00010941"/>
    </source>
</evidence>
<keyword evidence="17" id="KW-1185">Reference proteome</keyword>